<dbReference type="Pfam" id="PF00903">
    <property type="entry name" value="Glyoxalase"/>
    <property type="match status" value="2"/>
</dbReference>
<comment type="caution">
    <text evidence="2">The sequence shown here is derived from an EMBL/GenBank/DDBJ whole genome shotgun (WGS) entry which is preliminary data.</text>
</comment>
<name>A0ABS3U1Q3_9ACTN</name>
<keyword evidence="3" id="KW-1185">Reference proteome</keyword>
<evidence type="ECO:0000313" key="3">
    <source>
        <dbReference type="Proteomes" id="UP000681341"/>
    </source>
</evidence>
<reference evidence="2 3" key="1">
    <citation type="submission" date="2021-03" db="EMBL/GenBank/DDBJ databases">
        <title>Glycomyces sp. nov., a novel actinomycete isolated from soil.</title>
        <authorList>
            <person name="Yang X."/>
            <person name="Xu X."/>
        </authorList>
    </citation>
    <scope>NUCLEOTIDE SEQUENCE [LARGE SCALE GENOMIC DNA]</scope>
    <source>
        <strain evidence="2 3">NEAU-S30</strain>
    </source>
</reference>
<dbReference type="InterPro" id="IPR052164">
    <property type="entry name" value="Anthracycline_SecMetBiosynth"/>
</dbReference>
<evidence type="ECO:0000259" key="1">
    <source>
        <dbReference type="PROSITE" id="PS51819"/>
    </source>
</evidence>
<dbReference type="CDD" id="cd07247">
    <property type="entry name" value="SgaA_N_like"/>
    <property type="match status" value="1"/>
</dbReference>
<dbReference type="SUPFAM" id="SSF54593">
    <property type="entry name" value="Glyoxalase/Bleomycin resistance protein/Dihydroxybiphenyl dioxygenase"/>
    <property type="match status" value="2"/>
</dbReference>
<dbReference type="InterPro" id="IPR029068">
    <property type="entry name" value="Glyas_Bleomycin-R_OHBP_Dase"/>
</dbReference>
<proteinExistence type="predicted"/>
<protein>
    <submittedName>
        <fullName evidence="2">VOC family protein</fullName>
    </submittedName>
</protein>
<sequence length="267" mass="28502">MTSIPVGAPVWSDSLTADLAADVAFYESLFGWKSVDAGEEFGHYTTFGIPDGTEGGRAVMGIMPCPPDAQPSHVWNVHFSVEDCDAVTARARALGADVMIEPEDMGGRLRFSMLKDPQGAEFGLVEMREAGSGFGVWGEPNSVGWIEYRLDGVPAEAMRFYTDLLGWKITTPPWEDNANDKPYAALSAVGDEREFGGCHASEGFELGLPAQWTVMLGVEDADDVCERAVELGGSIAGQPMDVPGLRIAGIAAPSGTIAGIMSPRPWE</sequence>
<dbReference type="PANTHER" id="PTHR33993">
    <property type="entry name" value="GLYOXALASE-RELATED"/>
    <property type="match status" value="1"/>
</dbReference>
<organism evidence="2 3">
    <name type="scientific">Glycomyces niveus</name>
    <dbReference type="NCBI Taxonomy" id="2820287"/>
    <lineage>
        <taxon>Bacteria</taxon>
        <taxon>Bacillati</taxon>
        <taxon>Actinomycetota</taxon>
        <taxon>Actinomycetes</taxon>
        <taxon>Glycomycetales</taxon>
        <taxon>Glycomycetaceae</taxon>
        <taxon>Glycomyces</taxon>
    </lineage>
</organism>
<dbReference type="PROSITE" id="PS51819">
    <property type="entry name" value="VOC"/>
    <property type="match status" value="2"/>
</dbReference>
<dbReference type="InterPro" id="IPR004360">
    <property type="entry name" value="Glyas_Fos-R_dOase_dom"/>
</dbReference>
<feature type="domain" description="VOC" evidence="1">
    <location>
        <begin position="8"/>
        <end position="127"/>
    </location>
</feature>
<dbReference type="PANTHER" id="PTHR33993:SF14">
    <property type="entry name" value="GB|AAF24581.1"/>
    <property type="match status" value="1"/>
</dbReference>
<dbReference type="Proteomes" id="UP000681341">
    <property type="component" value="Unassembled WGS sequence"/>
</dbReference>
<feature type="domain" description="VOC" evidence="1">
    <location>
        <begin position="142"/>
        <end position="263"/>
    </location>
</feature>
<gene>
    <name evidence="2" type="ORF">J5V16_07650</name>
</gene>
<dbReference type="RefSeq" id="WP_208495480.1">
    <property type="nucleotide sequence ID" value="NZ_JAGFNP010000003.1"/>
</dbReference>
<dbReference type="Gene3D" id="3.10.180.10">
    <property type="entry name" value="2,3-Dihydroxybiphenyl 1,2-Dioxygenase, domain 1"/>
    <property type="match status" value="2"/>
</dbReference>
<dbReference type="InterPro" id="IPR037523">
    <property type="entry name" value="VOC_core"/>
</dbReference>
<accession>A0ABS3U1Q3</accession>
<evidence type="ECO:0000313" key="2">
    <source>
        <dbReference type="EMBL" id="MBO3732694.1"/>
    </source>
</evidence>
<dbReference type="EMBL" id="JAGFNP010000003">
    <property type="protein sequence ID" value="MBO3732694.1"/>
    <property type="molecule type" value="Genomic_DNA"/>
</dbReference>